<evidence type="ECO:0000256" key="9">
    <source>
        <dbReference type="SAM" id="MobiDB-lite"/>
    </source>
</evidence>
<dbReference type="Proteomes" id="UP001154252">
    <property type="component" value="Unassembled WGS sequence"/>
</dbReference>
<evidence type="ECO:0000256" key="4">
    <source>
        <dbReference type="ARBA" id="ARBA00023157"/>
    </source>
</evidence>
<dbReference type="InterPro" id="IPR004886">
    <property type="entry name" value="Glucanosyltransferase"/>
</dbReference>
<dbReference type="GO" id="GO:0005886">
    <property type="term" value="C:plasma membrane"/>
    <property type="evidence" value="ECO:0007669"/>
    <property type="project" value="UniProtKB-SubCell"/>
</dbReference>
<dbReference type="EC" id="2.4.1.-" evidence="8"/>
<dbReference type="GO" id="GO:0042124">
    <property type="term" value="F:1,3-beta-glucanosyltransferase activity"/>
    <property type="evidence" value="ECO:0007669"/>
    <property type="project" value="TreeGrafter"/>
</dbReference>
<evidence type="ECO:0000256" key="2">
    <source>
        <dbReference type="ARBA" id="ARBA00007528"/>
    </source>
</evidence>
<keyword evidence="4" id="KW-1015">Disulfide bond</keyword>
<dbReference type="EMBL" id="CAJVRC010000835">
    <property type="protein sequence ID" value="CAG8885680.1"/>
    <property type="molecule type" value="Genomic_DNA"/>
</dbReference>
<keyword evidence="5" id="KW-0325">Glycoprotein</keyword>
<dbReference type="Pfam" id="PF03198">
    <property type="entry name" value="Glyco_hydro_72"/>
    <property type="match status" value="1"/>
</dbReference>
<dbReference type="AlphaFoldDB" id="A0A9W4K6R0"/>
<keyword evidence="8" id="KW-0472">Membrane</keyword>
<dbReference type="FunFam" id="3.20.20.80:FF:000038">
    <property type="entry name" value="1,3-beta-glucanosyltransferase"/>
    <property type="match status" value="1"/>
</dbReference>
<keyword evidence="3 8" id="KW-0732">Signal</keyword>
<accession>A0A9W4K6R0</accession>
<keyword evidence="8" id="KW-0336">GPI-anchor</keyword>
<dbReference type="GO" id="GO:0071970">
    <property type="term" value="P:fungal-type cell wall (1-&gt;3)-beta-D-glucan biosynthetic process"/>
    <property type="evidence" value="ECO:0007669"/>
    <property type="project" value="TreeGrafter"/>
</dbReference>
<dbReference type="SMART" id="SM00768">
    <property type="entry name" value="X8"/>
    <property type="match status" value="1"/>
</dbReference>
<comment type="similarity">
    <text evidence="2 8">Belongs to the glycosyl hydrolase 72 family.</text>
</comment>
<feature type="signal peptide" evidence="8">
    <location>
        <begin position="1"/>
        <end position="17"/>
    </location>
</feature>
<reference evidence="11" key="1">
    <citation type="submission" date="2021-07" db="EMBL/GenBank/DDBJ databases">
        <authorList>
            <person name="Branca A.L. A."/>
        </authorList>
    </citation>
    <scope>NUCLEOTIDE SEQUENCE</scope>
</reference>
<dbReference type="InterPro" id="IPR017853">
    <property type="entry name" value="GH"/>
</dbReference>
<comment type="subcellular location">
    <subcellularLocation>
        <location evidence="1 8">Cell membrane</location>
        <topology evidence="1 8">Lipid-anchor</topology>
        <topology evidence="1 8">GPI-anchor</topology>
    </subcellularLocation>
</comment>
<evidence type="ECO:0000313" key="11">
    <source>
        <dbReference type="EMBL" id="CAG8885680.1"/>
    </source>
</evidence>
<dbReference type="PANTHER" id="PTHR31468:SF9">
    <property type="entry name" value="1,3-BETA-GLUCANOSYLTRANSFERASE"/>
    <property type="match status" value="1"/>
</dbReference>
<feature type="chain" id="PRO_5041015732" description="1,3-beta-glucanosyltransferase" evidence="8">
    <location>
        <begin position="18"/>
        <end position="565"/>
    </location>
</feature>
<keyword evidence="6 8" id="KW-0449">Lipoprotein</keyword>
<dbReference type="SUPFAM" id="SSF51445">
    <property type="entry name" value="(Trans)glycosidases"/>
    <property type="match status" value="1"/>
</dbReference>
<dbReference type="InterPro" id="IPR012946">
    <property type="entry name" value="X8"/>
</dbReference>
<evidence type="ECO:0000256" key="7">
    <source>
        <dbReference type="ARBA" id="ARBA00025026"/>
    </source>
</evidence>
<evidence type="ECO:0000256" key="1">
    <source>
        <dbReference type="ARBA" id="ARBA00004609"/>
    </source>
</evidence>
<evidence type="ECO:0000256" key="3">
    <source>
        <dbReference type="ARBA" id="ARBA00022729"/>
    </source>
</evidence>
<evidence type="ECO:0000259" key="10">
    <source>
        <dbReference type="SMART" id="SM00768"/>
    </source>
</evidence>
<name>A0A9W4K6R0_9EURO</name>
<protein>
    <recommendedName>
        <fullName evidence="8">1,3-beta-glucanosyltransferase</fullName>
        <ecNumber evidence="8">2.4.1.-</ecNumber>
    </recommendedName>
</protein>
<organism evidence="11 12">
    <name type="scientific">Penicillium egyptiacum</name>
    <dbReference type="NCBI Taxonomy" id="1303716"/>
    <lineage>
        <taxon>Eukaryota</taxon>
        <taxon>Fungi</taxon>
        <taxon>Dikarya</taxon>
        <taxon>Ascomycota</taxon>
        <taxon>Pezizomycotina</taxon>
        <taxon>Eurotiomycetes</taxon>
        <taxon>Eurotiomycetidae</taxon>
        <taxon>Eurotiales</taxon>
        <taxon>Aspergillaceae</taxon>
        <taxon>Penicillium</taxon>
    </lineage>
</organism>
<dbReference type="Gene3D" id="3.20.20.80">
    <property type="entry name" value="Glycosidases"/>
    <property type="match status" value="1"/>
</dbReference>
<gene>
    <name evidence="11" type="ORF">PEGY_LOCUS506</name>
</gene>
<comment type="caution">
    <text evidence="11">The sequence shown here is derived from an EMBL/GenBank/DDBJ whole genome shotgun (WGS) entry which is preliminary data.</text>
</comment>
<keyword evidence="12" id="KW-1185">Reference proteome</keyword>
<evidence type="ECO:0000256" key="6">
    <source>
        <dbReference type="ARBA" id="ARBA00023288"/>
    </source>
</evidence>
<dbReference type="OrthoDB" id="421038at2759"/>
<dbReference type="Gene3D" id="1.20.58.1040">
    <property type="match status" value="1"/>
</dbReference>
<dbReference type="GO" id="GO:0031505">
    <property type="term" value="P:fungal-type cell wall organization"/>
    <property type="evidence" value="ECO:0007669"/>
    <property type="project" value="TreeGrafter"/>
</dbReference>
<feature type="region of interest" description="Disordered" evidence="9">
    <location>
        <begin position="504"/>
        <end position="531"/>
    </location>
</feature>
<evidence type="ECO:0000313" key="12">
    <source>
        <dbReference type="Proteomes" id="UP001154252"/>
    </source>
</evidence>
<evidence type="ECO:0000256" key="5">
    <source>
        <dbReference type="ARBA" id="ARBA00023180"/>
    </source>
</evidence>
<keyword evidence="8" id="KW-0808">Transferase</keyword>
<evidence type="ECO:0000256" key="8">
    <source>
        <dbReference type="RuleBase" id="RU361209"/>
    </source>
</evidence>
<dbReference type="PANTHER" id="PTHR31468">
    <property type="entry name" value="1,3-BETA-GLUCANOSYLTRANSFERASE GAS1"/>
    <property type="match status" value="1"/>
</dbReference>
<comment type="function">
    <text evidence="7">Splits internally a 1,3-beta-glucan molecule and transfers the newly generated reducing end (the donor) to the non-reducing end of another 1,3-beta-glucan molecule (the acceptor) forming a 1,3-beta linkage, resulting in the elongation of 1,3-beta-glucan chains in the cell wall. Involved in cell wall morphogenesis.</text>
</comment>
<sequence length="565" mass="60106">MKFSMVALATLAGVAVADLDPIVIKVLSLYTYSKRDIFGTETVNRAPSSSTLAMTLNCKSECAGVLNSVTDKNSFMRGIAYQQESTSSSGYTDPLADATACARDIPIMAKLRTNVIRTYAINASADHSACMKLLADAGIYVISDLSNPNLSIDRSNPSWETDLFARYTSVVDELAQYNNTIGFFAGNEVSNTIDTSDASAFVKAAVRDTKKYIKKKGYRSMGVGYATADVADIRADMADYFNCGDSDETIDFWGYNIYSWCGESNYAKSNYKDRTEEFTNYSVPVFFAEYGCNEVTPREFTEVKALYGDTMADVWSGGIVYMYFQEANNYGLVSVVDSTSVSTMDDFKYYSSQIASANPTGVKKASYTPANTALRSCPTVGSTWSAEPSPLPPIADIQLCDCMYDASACVVADSLSSTKYAKLFSTVCGYTDCSGLTANATTGEYGAYSMCSTKQQLAFALNKYYVEQNRAADACSFAGSATVKSVTKATGTCSTQMKEAGTAGTGTITTENTGTAGSGSASSTASSTTSSSGAISMHPSSSCGSFQVAAYIATALLAGVAMIAL</sequence>
<proteinExistence type="inferred from homology"/>
<feature type="domain" description="X8" evidence="10">
    <location>
        <begin position="407"/>
        <end position="495"/>
    </location>
</feature>
<dbReference type="Pfam" id="PF07983">
    <property type="entry name" value="X8"/>
    <property type="match status" value="1"/>
</dbReference>
<dbReference type="GO" id="GO:0098552">
    <property type="term" value="C:side of membrane"/>
    <property type="evidence" value="ECO:0007669"/>
    <property type="project" value="UniProtKB-KW"/>
</dbReference>